<name>A0ABZ3INF2_9FIRM</name>
<dbReference type="Gene3D" id="3.30.70.20">
    <property type="match status" value="1"/>
</dbReference>
<evidence type="ECO:0000256" key="6">
    <source>
        <dbReference type="ARBA" id="ARBA00023014"/>
    </source>
</evidence>
<organism evidence="8 9">
    <name type="scientific">Sporomusa silvacetica DSM 10669</name>
    <dbReference type="NCBI Taxonomy" id="1123289"/>
    <lineage>
        <taxon>Bacteria</taxon>
        <taxon>Bacillati</taxon>
        <taxon>Bacillota</taxon>
        <taxon>Negativicutes</taxon>
        <taxon>Selenomonadales</taxon>
        <taxon>Sporomusaceae</taxon>
        <taxon>Sporomusa</taxon>
    </lineage>
</organism>
<dbReference type="InterPro" id="IPR017896">
    <property type="entry name" value="4Fe4S_Fe-S-bd"/>
</dbReference>
<evidence type="ECO:0000256" key="5">
    <source>
        <dbReference type="ARBA" id="ARBA00023004"/>
    </source>
</evidence>
<keyword evidence="5" id="KW-0408">Iron</keyword>
<dbReference type="PANTHER" id="PTHR24960:SF79">
    <property type="entry name" value="PHOTOSYSTEM I IRON-SULFUR CENTER"/>
    <property type="match status" value="1"/>
</dbReference>
<keyword evidence="4" id="KW-0479">Metal-binding</keyword>
<feature type="domain" description="4Fe-4S ferredoxin-type" evidence="7">
    <location>
        <begin position="316"/>
        <end position="345"/>
    </location>
</feature>
<proteinExistence type="predicted"/>
<dbReference type="PROSITE" id="PS00198">
    <property type="entry name" value="4FE4S_FER_1"/>
    <property type="match status" value="2"/>
</dbReference>
<dbReference type="Proteomes" id="UP000216752">
    <property type="component" value="Chromosome"/>
</dbReference>
<dbReference type="PROSITE" id="PS51379">
    <property type="entry name" value="4FE4S_FER_2"/>
    <property type="match status" value="3"/>
</dbReference>
<dbReference type="SUPFAM" id="SSF54862">
    <property type="entry name" value="4Fe-4S ferredoxins"/>
    <property type="match status" value="2"/>
</dbReference>
<feature type="domain" description="4Fe-4S ferredoxin-type" evidence="7">
    <location>
        <begin position="53"/>
        <end position="82"/>
    </location>
</feature>
<dbReference type="PANTHER" id="PTHR24960">
    <property type="entry name" value="PHOTOSYSTEM I IRON-SULFUR CENTER-RELATED"/>
    <property type="match status" value="1"/>
</dbReference>
<keyword evidence="9" id="KW-1185">Reference proteome</keyword>
<dbReference type="Pfam" id="PF00037">
    <property type="entry name" value="Fer4"/>
    <property type="match status" value="1"/>
</dbReference>
<protein>
    <submittedName>
        <fullName evidence="8">Ferredoxin-type protein NapF</fullName>
    </submittedName>
</protein>
<evidence type="ECO:0000256" key="3">
    <source>
        <dbReference type="ARBA" id="ARBA00022485"/>
    </source>
</evidence>
<accession>A0ABZ3INF2</accession>
<gene>
    <name evidence="8" type="primary">napF_3</name>
    <name evidence="8" type="ORF">SPSIL_034330</name>
</gene>
<evidence type="ECO:0000259" key="7">
    <source>
        <dbReference type="PROSITE" id="PS51379"/>
    </source>
</evidence>
<dbReference type="InterPro" id="IPR050157">
    <property type="entry name" value="PSI_iron-sulfur_center"/>
</dbReference>
<evidence type="ECO:0000313" key="9">
    <source>
        <dbReference type="Proteomes" id="UP000216752"/>
    </source>
</evidence>
<dbReference type="Gene3D" id="3.30.70.3270">
    <property type="match status" value="1"/>
</dbReference>
<keyword evidence="3" id="KW-0004">4Fe-4S</keyword>
<dbReference type="RefSeq" id="WP_094606813.1">
    <property type="nucleotide sequence ID" value="NZ_CP155573.1"/>
</dbReference>
<comment type="cofactor">
    <cofactor evidence="1">
        <name>[4Fe-4S] cluster</name>
        <dbReference type="ChEBI" id="CHEBI:49883"/>
    </cofactor>
</comment>
<evidence type="ECO:0000256" key="2">
    <source>
        <dbReference type="ARBA" id="ARBA00003532"/>
    </source>
</evidence>
<dbReference type="EMBL" id="CP155573">
    <property type="protein sequence ID" value="XFO67239.1"/>
    <property type="molecule type" value="Genomic_DNA"/>
</dbReference>
<evidence type="ECO:0000256" key="1">
    <source>
        <dbReference type="ARBA" id="ARBA00001966"/>
    </source>
</evidence>
<evidence type="ECO:0000256" key="4">
    <source>
        <dbReference type="ARBA" id="ARBA00022723"/>
    </source>
</evidence>
<keyword evidence="6" id="KW-0411">Iron-sulfur</keyword>
<sequence>MLSKLEQFTEACAKLDKRGIVMHEKRCLRKRHLHSSCLRCSSVCPSGAITCSEGLALLAEKCSGCGACTSVCPSGALSAKLPSNKELRSLIALHVERSGAVAFACEAYLKAHPAERQRAIAVQCIARCEESILVDAVLRGATSVSILNASCVDCLQNKLCFLVQTMADTANRLLECWKYPVVIALTQKIPEKIKPLPIMESEATGMSRRAFLTAFKRKSESLFTQVLPEIILGTADKQPDTNTELMNPMEESKYLPDKWCSLVNSLKKLKTTAISTGFHSSLWGDIHIADSCNGCGACAEACPTAAIVIRNQDNLCSISLDTSRCTQCGLCKDICCCESIKIISTVDLDAMLAQTPRVLSEKRQEEIDHLLEPLEQRMARLLGCVVKN</sequence>
<reference evidence="8" key="1">
    <citation type="submission" date="2024-05" db="EMBL/GenBank/DDBJ databases">
        <title>Isolation and characterization of Sporomusa carbonis sp. nov., a carboxydotrophic hydrogenogen in the genus of Sporomusa isolated from a charcoal burning pile.</title>
        <authorList>
            <person name="Boeer T."/>
            <person name="Rosenbaum F."/>
            <person name="Eysell L."/>
            <person name="Mueller V."/>
            <person name="Daniel R."/>
            <person name="Poehlein A."/>
        </authorList>
    </citation>
    <scope>NUCLEOTIDE SEQUENCE [LARGE SCALE GENOMIC DNA]</scope>
    <source>
        <strain evidence="8">DSM 10669</strain>
    </source>
</reference>
<evidence type="ECO:0000313" key="8">
    <source>
        <dbReference type="EMBL" id="XFO67239.1"/>
    </source>
</evidence>
<comment type="function">
    <text evidence="2">Ferredoxins are iron-sulfur proteins that transfer electrons in a wide variety of metabolic reactions.</text>
</comment>
<dbReference type="Pfam" id="PF25160">
    <property type="entry name" value="LdpA_Fe-S-bd"/>
    <property type="match status" value="1"/>
</dbReference>
<dbReference type="InterPro" id="IPR057431">
    <property type="entry name" value="LdpA_Fe-S-bd"/>
</dbReference>
<feature type="domain" description="4Fe-4S ferredoxin-type" evidence="7">
    <location>
        <begin position="283"/>
        <end position="312"/>
    </location>
</feature>
<dbReference type="InterPro" id="IPR017900">
    <property type="entry name" value="4Fe4S_Fe_S_CS"/>
</dbReference>